<keyword evidence="4" id="KW-1185">Reference proteome</keyword>
<reference evidence="3 4" key="1">
    <citation type="submission" date="2018-10" db="EMBL/GenBank/DDBJ databases">
        <title>Draft genome sequence of Bacillus salarius IM0101, isolated from a hypersaline soil in Inner Mongolia, China.</title>
        <authorList>
            <person name="Yamprayoonswat W."/>
            <person name="Boonvisut S."/>
            <person name="Jumpathong W."/>
            <person name="Sittihan S."/>
            <person name="Ruangsuj P."/>
            <person name="Wanthongcharoen S."/>
            <person name="Thongpramul N."/>
            <person name="Pimmason S."/>
            <person name="Yu B."/>
            <person name="Yasawong M."/>
        </authorList>
    </citation>
    <scope>NUCLEOTIDE SEQUENCE [LARGE SCALE GENOMIC DNA]</scope>
    <source>
        <strain evidence="3 4">IM0101</strain>
    </source>
</reference>
<dbReference type="SUPFAM" id="SSF53850">
    <property type="entry name" value="Periplasmic binding protein-like II"/>
    <property type="match status" value="1"/>
</dbReference>
<keyword evidence="2" id="KW-0732">Signal</keyword>
<sequence>MISQLENGEDPEADVYLSKDVTYLQKAQAEDGLQAMDMEAVSENVPKELRAENNEWMGLTKNARVILYNKEKVEGEALSTYEALGEDEWDGRIVGGTFNSVYNQSFIASLITINGTESTYAWVKDYVGNFAGEQEKSERDKVDALLTGEGDVAVVNSQYVLPTDEQVGVFFPNQDTSGTHINVSGAGVLKASTQPDKASAFITFLTEEQQQEQWTQENGEYPLHPEVNPAEMLQSWGEFEEQDLTLAERSQNHSEAVMLMEEAGWY</sequence>
<dbReference type="OrthoDB" id="9769319at2"/>
<dbReference type="GO" id="GO:0006826">
    <property type="term" value="P:iron ion transport"/>
    <property type="evidence" value="ECO:0007669"/>
    <property type="project" value="UniProtKB-KW"/>
</dbReference>
<gene>
    <name evidence="3" type="ORF">D7Z54_34460</name>
</gene>
<name>A0A3R9QEV5_9BACI</name>
<evidence type="ECO:0000313" key="3">
    <source>
        <dbReference type="EMBL" id="RSL28820.1"/>
    </source>
</evidence>
<organism evidence="3 4">
    <name type="scientific">Salibacterium salarium</name>
    <dbReference type="NCBI Taxonomy" id="284579"/>
    <lineage>
        <taxon>Bacteria</taxon>
        <taxon>Bacillati</taxon>
        <taxon>Bacillota</taxon>
        <taxon>Bacilli</taxon>
        <taxon>Bacillales</taxon>
        <taxon>Bacillaceae</taxon>
    </lineage>
</organism>
<dbReference type="EMBL" id="RBVX01000143">
    <property type="protein sequence ID" value="RSL28820.1"/>
    <property type="molecule type" value="Genomic_DNA"/>
</dbReference>
<dbReference type="PANTHER" id="PTHR30006:SF15">
    <property type="entry name" value="IRON-UTILIZATION PERIPLASMIC PROTEIN"/>
    <property type="match status" value="1"/>
</dbReference>
<dbReference type="AlphaFoldDB" id="A0A3R9QEV5"/>
<dbReference type="Gene3D" id="3.40.190.10">
    <property type="entry name" value="Periplasmic binding protein-like II"/>
    <property type="match status" value="2"/>
</dbReference>
<accession>A0A3R9QEV5</accession>
<dbReference type="Proteomes" id="UP000275076">
    <property type="component" value="Unassembled WGS sequence"/>
</dbReference>
<evidence type="ECO:0000313" key="4">
    <source>
        <dbReference type="Proteomes" id="UP000275076"/>
    </source>
</evidence>
<dbReference type="PANTHER" id="PTHR30006">
    <property type="entry name" value="THIAMINE-BINDING PERIPLASMIC PROTEIN-RELATED"/>
    <property type="match status" value="1"/>
</dbReference>
<protein>
    <submittedName>
        <fullName evidence="3">Extracellular solute-binding protein</fullName>
    </submittedName>
</protein>
<dbReference type="Pfam" id="PF13343">
    <property type="entry name" value="SBP_bac_6"/>
    <property type="match status" value="1"/>
</dbReference>
<proteinExistence type="predicted"/>
<evidence type="ECO:0000256" key="2">
    <source>
        <dbReference type="ARBA" id="ARBA00022729"/>
    </source>
</evidence>
<dbReference type="RefSeq" id="WP_125563634.1">
    <property type="nucleotide sequence ID" value="NZ_RBVX01000143.1"/>
</dbReference>
<keyword evidence="1" id="KW-0408">Iron</keyword>
<keyword evidence="1" id="KW-0813">Transport</keyword>
<evidence type="ECO:0000256" key="1">
    <source>
        <dbReference type="ARBA" id="ARBA00022496"/>
    </source>
</evidence>
<keyword evidence="1" id="KW-0410">Iron transport</keyword>
<comment type="caution">
    <text evidence="3">The sequence shown here is derived from an EMBL/GenBank/DDBJ whole genome shotgun (WGS) entry which is preliminary data.</text>
</comment>
<dbReference type="GO" id="GO:0030288">
    <property type="term" value="C:outer membrane-bounded periplasmic space"/>
    <property type="evidence" value="ECO:0007669"/>
    <property type="project" value="TreeGrafter"/>
</dbReference>
<keyword evidence="1" id="KW-0406">Ion transport</keyword>